<protein>
    <submittedName>
        <fullName evidence="1">Uncharacterized protein</fullName>
    </submittedName>
</protein>
<dbReference type="RefSeq" id="WP_123912035.1">
    <property type="nucleotide sequence ID" value="NZ_FTNY01000005.1"/>
</dbReference>
<reference evidence="2" key="1">
    <citation type="submission" date="2017-01" db="EMBL/GenBank/DDBJ databases">
        <authorList>
            <person name="Varghese N."/>
            <person name="Submissions S."/>
        </authorList>
    </citation>
    <scope>NUCLEOTIDE SEQUENCE [LARGE SCALE GENOMIC DNA]</scope>
    <source>
        <strain evidence="2">DSM 17126</strain>
    </source>
</reference>
<gene>
    <name evidence="1" type="ORF">SAMN05421639_10546</name>
</gene>
<dbReference type="OrthoDB" id="1340494at2"/>
<dbReference type="EMBL" id="FTNY01000005">
    <property type="protein sequence ID" value="SIS43869.1"/>
    <property type="molecule type" value="Genomic_DNA"/>
</dbReference>
<accession>A0A1N7J3J2</accession>
<dbReference type="Proteomes" id="UP000186373">
    <property type="component" value="Unassembled WGS sequence"/>
</dbReference>
<evidence type="ECO:0000313" key="1">
    <source>
        <dbReference type="EMBL" id="SIS43869.1"/>
    </source>
</evidence>
<dbReference type="AlphaFoldDB" id="A0A1N7J3J2"/>
<proteinExistence type="predicted"/>
<name>A0A1N7J3J2_9FLAO</name>
<organism evidence="1 2">
    <name type="scientific">Chryseobacterium shigense</name>
    <dbReference type="NCBI Taxonomy" id="297244"/>
    <lineage>
        <taxon>Bacteria</taxon>
        <taxon>Pseudomonadati</taxon>
        <taxon>Bacteroidota</taxon>
        <taxon>Flavobacteriia</taxon>
        <taxon>Flavobacteriales</taxon>
        <taxon>Weeksellaceae</taxon>
        <taxon>Chryseobacterium group</taxon>
        <taxon>Chryseobacterium</taxon>
    </lineage>
</organism>
<evidence type="ECO:0000313" key="2">
    <source>
        <dbReference type="Proteomes" id="UP000186373"/>
    </source>
</evidence>
<sequence>MSKFLSEKKKLLEDVYEKASNEATETSFNGILLHLEQILRDDFEPLSYKSFENYYKTIVEQDEDYNIKKSVLDNLSRYLGFDTFQHYCSEWRTVEYSIQQAISKIVITIINKPILAMPDFMKQNGLGIMEIALLLCLVTGNVVFSNNKKISNGSSFPSSFMSGLQAATDKKYMYWDGERYIGTDSSFIRPGLEVKAMNEHVFLHFRKIKRKDTLTEANAIGKTWYSKFYGNVEFFTDDGVDPENGRELRKSTSTIIYKYAGKPKDSVQVEE</sequence>
<keyword evidence="2" id="KW-1185">Reference proteome</keyword>